<dbReference type="PATRIC" id="fig|1348973.3.peg.1660"/>
<sequence>MNEKGHKQHSQINEKGFKIYAKRNYISKDRYLIVLLKDKNDSPPEAGASCPIKCK</sequence>
<organism evidence="1 2">
    <name type="scientific">Schinkia azotoformans MEV2011</name>
    <dbReference type="NCBI Taxonomy" id="1348973"/>
    <lineage>
        <taxon>Bacteria</taxon>
        <taxon>Bacillati</taxon>
        <taxon>Bacillota</taxon>
        <taxon>Bacilli</taxon>
        <taxon>Bacillales</taxon>
        <taxon>Bacillaceae</taxon>
        <taxon>Calidifontibacillus/Schinkia group</taxon>
        <taxon>Schinkia</taxon>
    </lineage>
</organism>
<reference evidence="1 2" key="1">
    <citation type="submission" date="2014-04" db="EMBL/GenBank/DDBJ databases">
        <title>Draft genome sequence of Bacillus azotoformans MEV2011, a (co-) denitrifying strain unable to grow in the presence of oxygen.</title>
        <authorList>
            <person name="Nielsen M."/>
            <person name="Schreiber L."/>
            <person name="Finster K."/>
            <person name="Schramm A."/>
        </authorList>
    </citation>
    <scope>NUCLEOTIDE SEQUENCE [LARGE SCALE GENOMIC DNA]</scope>
    <source>
        <strain evidence="1 2">MEV2011</strain>
    </source>
</reference>
<proteinExistence type="predicted"/>
<evidence type="ECO:0000313" key="2">
    <source>
        <dbReference type="Proteomes" id="UP000027936"/>
    </source>
</evidence>
<protein>
    <submittedName>
        <fullName evidence="1">Uncharacterized protein</fullName>
    </submittedName>
</protein>
<accession>A0A072P062</accession>
<name>A0A072P062_SCHAZ</name>
<evidence type="ECO:0000313" key="1">
    <source>
        <dbReference type="EMBL" id="KEF38885.1"/>
    </source>
</evidence>
<dbReference type="AlphaFoldDB" id="A0A072P062"/>
<gene>
    <name evidence="1" type="ORF">M670_01701</name>
</gene>
<dbReference type="Proteomes" id="UP000027936">
    <property type="component" value="Unassembled WGS sequence"/>
</dbReference>
<dbReference type="EMBL" id="JJRY01000005">
    <property type="protein sequence ID" value="KEF38885.1"/>
    <property type="molecule type" value="Genomic_DNA"/>
</dbReference>
<comment type="caution">
    <text evidence="1">The sequence shown here is derived from an EMBL/GenBank/DDBJ whole genome shotgun (WGS) entry which is preliminary data.</text>
</comment>
<dbReference type="RefSeq" id="WP_161773178.1">
    <property type="nucleotide sequence ID" value="NZ_JJRY01000005.1"/>
</dbReference>